<keyword evidence="1" id="KW-0547">Nucleotide-binding</keyword>
<dbReference type="PANTHER" id="PTHR24220">
    <property type="entry name" value="IMPORT ATP-BINDING PROTEIN"/>
    <property type="match status" value="1"/>
</dbReference>
<evidence type="ECO:0000313" key="4">
    <source>
        <dbReference type="EMBL" id="RJK96128.1"/>
    </source>
</evidence>
<dbReference type="AlphaFoldDB" id="A0A3A3YX00"/>
<protein>
    <submittedName>
        <fullName evidence="4">ATP-binding cassette domain-containing protein</fullName>
    </submittedName>
</protein>
<proteinExistence type="predicted"/>
<dbReference type="GO" id="GO:0022857">
    <property type="term" value="F:transmembrane transporter activity"/>
    <property type="evidence" value="ECO:0007669"/>
    <property type="project" value="TreeGrafter"/>
</dbReference>
<dbReference type="InterPro" id="IPR003593">
    <property type="entry name" value="AAA+_ATPase"/>
</dbReference>
<comment type="caution">
    <text evidence="4">The sequence shown here is derived from an EMBL/GenBank/DDBJ whole genome shotgun (WGS) entry which is preliminary data.</text>
</comment>
<dbReference type="GO" id="GO:0005886">
    <property type="term" value="C:plasma membrane"/>
    <property type="evidence" value="ECO:0007669"/>
    <property type="project" value="TreeGrafter"/>
</dbReference>
<feature type="domain" description="ABC transporter" evidence="3">
    <location>
        <begin position="1"/>
        <end position="225"/>
    </location>
</feature>
<dbReference type="Gene3D" id="3.40.50.300">
    <property type="entry name" value="P-loop containing nucleotide triphosphate hydrolases"/>
    <property type="match status" value="1"/>
</dbReference>
<gene>
    <name evidence="4" type="ORF">D5H78_10260</name>
</gene>
<accession>A0A3A3YX00</accession>
<keyword evidence="2 4" id="KW-0067">ATP-binding</keyword>
<dbReference type="SUPFAM" id="SSF52540">
    <property type="entry name" value="P-loop containing nucleoside triphosphate hydrolases"/>
    <property type="match status" value="1"/>
</dbReference>
<dbReference type="GO" id="GO:0016887">
    <property type="term" value="F:ATP hydrolysis activity"/>
    <property type="evidence" value="ECO:0007669"/>
    <property type="project" value="InterPro"/>
</dbReference>
<dbReference type="InterPro" id="IPR003439">
    <property type="entry name" value="ABC_transporter-like_ATP-bd"/>
</dbReference>
<keyword evidence="5" id="KW-1185">Reference proteome</keyword>
<dbReference type="Pfam" id="PF00005">
    <property type="entry name" value="ABC_tran"/>
    <property type="match status" value="1"/>
</dbReference>
<name>A0A3A3YX00_9ACTN</name>
<dbReference type="SMART" id="SM00382">
    <property type="entry name" value="AAA"/>
    <property type="match status" value="1"/>
</dbReference>
<sequence length="225" mass="22764">MHLDGVRLVRGSGAAATEVLRGVDLALGPGRLVALAGRSGSGKSSLCHLVAGVARPSAGTVRVAGHPAHAVRDWGTVALLPQRLALVPELSLAENVLLPRRLGRAGPCAPQDGAGDLLDRLGVARVAHRPAQEASLGEQQRAALARALHAGPAVAVLDEPTGHQDDDHVALVLAAVVAAARRGTLVLVATHDERVSGAADARVRLHDGAVEAVEGDTGAPPPAAP</sequence>
<evidence type="ECO:0000259" key="3">
    <source>
        <dbReference type="PROSITE" id="PS50893"/>
    </source>
</evidence>
<dbReference type="InterPro" id="IPR015854">
    <property type="entry name" value="ABC_transpr_LolD-like"/>
</dbReference>
<dbReference type="GO" id="GO:0005524">
    <property type="term" value="F:ATP binding"/>
    <property type="evidence" value="ECO:0007669"/>
    <property type="project" value="UniProtKB-KW"/>
</dbReference>
<organism evidence="4 5">
    <name type="scientific">Vallicoccus soli</name>
    <dbReference type="NCBI Taxonomy" id="2339232"/>
    <lineage>
        <taxon>Bacteria</taxon>
        <taxon>Bacillati</taxon>
        <taxon>Actinomycetota</taxon>
        <taxon>Actinomycetes</taxon>
        <taxon>Motilibacterales</taxon>
        <taxon>Vallicoccaceae</taxon>
        <taxon>Vallicoccus</taxon>
    </lineage>
</organism>
<evidence type="ECO:0000313" key="5">
    <source>
        <dbReference type="Proteomes" id="UP000265614"/>
    </source>
</evidence>
<reference evidence="4 5" key="1">
    <citation type="submission" date="2018-09" db="EMBL/GenBank/DDBJ databases">
        <title>YIM 75000 draft genome.</title>
        <authorList>
            <person name="Tang S."/>
            <person name="Feng Y."/>
        </authorList>
    </citation>
    <scope>NUCLEOTIDE SEQUENCE [LARGE SCALE GENOMIC DNA]</scope>
    <source>
        <strain evidence="4 5">YIM 75000</strain>
    </source>
</reference>
<dbReference type="PROSITE" id="PS50893">
    <property type="entry name" value="ABC_TRANSPORTER_2"/>
    <property type="match status" value="1"/>
</dbReference>
<dbReference type="EMBL" id="QZEZ01000004">
    <property type="protein sequence ID" value="RJK96128.1"/>
    <property type="molecule type" value="Genomic_DNA"/>
</dbReference>
<evidence type="ECO:0000256" key="1">
    <source>
        <dbReference type="ARBA" id="ARBA00022741"/>
    </source>
</evidence>
<dbReference type="OrthoDB" id="9802264at2"/>
<dbReference type="Proteomes" id="UP000265614">
    <property type="component" value="Unassembled WGS sequence"/>
</dbReference>
<dbReference type="InterPro" id="IPR027417">
    <property type="entry name" value="P-loop_NTPase"/>
</dbReference>
<evidence type="ECO:0000256" key="2">
    <source>
        <dbReference type="ARBA" id="ARBA00022840"/>
    </source>
</evidence>